<dbReference type="RefSeq" id="WP_169248205.1">
    <property type="nucleotide sequence ID" value="NZ_SPMZ01000017.1"/>
</dbReference>
<dbReference type="InterPro" id="IPR041698">
    <property type="entry name" value="Methyltransf_25"/>
</dbReference>
<keyword evidence="1 5" id="KW-0489">Methyltransferase</keyword>
<organism evidence="5 6">
    <name type="scientific">Candidatus Competibacter phosphatis</name>
    <dbReference type="NCBI Taxonomy" id="221280"/>
    <lineage>
        <taxon>Bacteria</taxon>
        <taxon>Pseudomonadati</taxon>
        <taxon>Pseudomonadota</taxon>
        <taxon>Gammaproteobacteria</taxon>
        <taxon>Candidatus Competibacteraceae</taxon>
        <taxon>Candidatus Competibacter</taxon>
    </lineage>
</organism>
<keyword evidence="3" id="KW-0949">S-adenosyl-L-methionine</keyword>
<dbReference type="InterPro" id="IPR029063">
    <property type="entry name" value="SAM-dependent_MTases_sf"/>
</dbReference>
<dbReference type="EMBL" id="SPMZ01000017">
    <property type="protein sequence ID" value="NMQ18943.1"/>
    <property type="molecule type" value="Genomic_DNA"/>
</dbReference>
<dbReference type="PANTHER" id="PTHR43464:SF19">
    <property type="entry name" value="UBIQUINONE BIOSYNTHESIS O-METHYLTRANSFERASE, MITOCHONDRIAL"/>
    <property type="match status" value="1"/>
</dbReference>
<dbReference type="SUPFAM" id="SSF53335">
    <property type="entry name" value="S-adenosyl-L-methionine-dependent methyltransferases"/>
    <property type="match status" value="1"/>
</dbReference>
<evidence type="ECO:0000259" key="4">
    <source>
        <dbReference type="Pfam" id="PF13649"/>
    </source>
</evidence>
<reference evidence="5 6" key="1">
    <citation type="submission" date="2019-03" db="EMBL/GenBank/DDBJ databases">
        <title>Metabolic reconstructions from genomes of highly enriched 'Candidatus Accumulibacter' and 'Candidatus Competibacter' bioreactor populations.</title>
        <authorList>
            <person name="Annavajhala M.K."/>
            <person name="Welles L."/>
            <person name="Abbas B."/>
            <person name="Sorokin D."/>
            <person name="Park H."/>
            <person name="Van Loosdrecht M."/>
            <person name="Chandran K."/>
        </authorList>
    </citation>
    <scope>NUCLEOTIDE SEQUENCE [LARGE SCALE GENOMIC DNA]</scope>
    <source>
        <strain evidence="5 6">SBR_G</strain>
    </source>
</reference>
<evidence type="ECO:0000256" key="2">
    <source>
        <dbReference type="ARBA" id="ARBA00022679"/>
    </source>
</evidence>
<feature type="domain" description="Methyltransferase" evidence="4">
    <location>
        <begin position="75"/>
        <end position="142"/>
    </location>
</feature>
<evidence type="ECO:0000313" key="6">
    <source>
        <dbReference type="Proteomes" id="UP000760480"/>
    </source>
</evidence>
<evidence type="ECO:0000256" key="1">
    <source>
        <dbReference type="ARBA" id="ARBA00022603"/>
    </source>
</evidence>
<protein>
    <submittedName>
        <fullName evidence="5">Class I SAM-dependent methyltransferase</fullName>
    </submittedName>
</protein>
<dbReference type="Pfam" id="PF13649">
    <property type="entry name" value="Methyltransf_25"/>
    <property type="match status" value="1"/>
</dbReference>
<dbReference type="Proteomes" id="UP000760480">
    <property type="component" value="Unassembled WGS sequence"/>
</dbReference>
<dbReference type="GO" id="GO:0032259">
    <property type="term" value="P:methylation"/>
    <property type="evidence" value="ECO:0007669"/>
    <property type="project" value="UniProtKB-KW"/>
</dbReference>
<evidence type="ECO:0000256" key="3">
    <source>
        <dbReference type="ARBA" id="ARBA00022691"/>
    </source>
</evidence>
<gene>
    <name evidence="5" type="ORF">E4P82_06805</name>
</gene>
<dbReference type="GO" id="GO:0008168">
    <property type="term" value="F:methyltransferase activity"/>
    <property type="evidence" value="ECO:0007669"/>
    <property type="project" value="UniProtKB-KW"/>
</dbReference>
<keyword evidence="6" id="KW-1185">Reference proteome</keyword>
<keyword evidence="2" id="KW-0808">Transferase</keyword>
<proteinExistence type="predicted"/>
<accession>A0ABX1THU3</accession>
<dbReference type="PANTHER" id="PTHR43464">
    <property type="entry name" value="METHYLTRANSFERASE"/>
    <property type="match status" value="1"/>
</dbReference>
<comment type="caution">
    <text evidence="5">The sequence shown here is derived from an EMBL/GenBank/DDBJ whole genome shotgun (WGS) entry which is preliminary data.</text>
</comment>
<sequence>MEPEYKMIKKLQSMIHDRRNRVRLYCRSEYWDKKAEMMYGHAVSMWPNNALNEYYHQEHLQALHDGLGDVKGLHILDVGCGTGRMSRYLAEKGALVHGFDFSIKTVEIAKALSKSSNPSYEVLSLFDLHENQAYDIALSWGGSYCCLYQCRTVGGGITAYSSCVKTQWSIDADGAYTCQFFCIEY</sequence>
<name>A0ABX1THU3_9GAMM</name>
<dbReference type="CDD" id="cd02440">
    <property type="entry name" value="AdoMet_MTases"/>
    <property type="match status" value="1"/>
</dbReference>
<dbReference type="Gene3D" id="3.40.50.150">
    <property type="entry name" value="Vaccinia Virus protein VP39"/>
    <property type="match status" value="1"/>
</dbReference>
<evidence type="ECO:0000313" key="5">
    <source>
        <dbReference type="EMBL" id="NMQ18943.1"/>
    </source>
</evidence>